<dbReference type="EMBL" id="CP004885">
    <property type="protein sequence ID" value="AGX86293.1"/>
    <property type="molecule type" value="Genomic_DNA"/>
</dbReference>
<dbReference type="OrthoDB" id="4772335at2"/>
<dbReference type="InterPro" id="IPR008319">
    <property type="entry name" value="GyrI-like_CCH_Lin2189-like"/>
</dbReference>
<keyword evidence="3" id="KW-1185">Reference proteome</keyword>
<gene>
    <name evidence="2" type="ORF">Cenrod_0161</name>
</gene>
<dbReference type="Pfam" id="PF06445">
    <property type="entry name" value="GyrI-like"/>
    <property type="match status" value="1"/>
</dbReference>
<dbReference type="KEGG" id="cbx:Cenrod_0161"/>
<dbReference type="HOGENOM" id="CLU_083625_0_0_4"/>
<dbReference type="eggNOG" id="COG4832">
    <property type="taxonomic scope" value="Bacteria"/>
</dbReference>
<sequence>MQKIDIKKELKHLYQPSVKEVVQVEVPTFQFLMVDGEGDPNTSQEYAQAVEALFSVSYTAKFIVKKGAQGMDYAVMPLEGLWWADDMSAFSTNDKKMWKWTMMIMQPYFVEDVVIEAAISEVKIKKGLPAIGKLRMEKFSEGLCAQVLHIGPFSEEGPTIERLHGFIDARTGRAGKHHEIYLSDIRRTDPTKWKTIIRQPMK</sequence>
<evidence type="ECO:0000259" key="1">
    <source>
        <dbReference type="Pfam" id="PF06445"/>
    </source>
</evidence>
<organism evidence="2 3">
    <name type="scientific">Candidatus Symbiobacter mobilis CR</name>
    <dbReference type="NCBI Taxonomy" id="946483"/>
    <lineage>
        <taxon>Bacteria</taxon>
        <taxon>Pseudomonadati</taxon>
        <taxon>Pseudomonadota</taxon>
        <taxon>Betaproteobacteria</taxon>
        <taxon>Burkholderiales</taxon>
        <taxon>Comamonadaceae</taxon>
    </lineage>
</organism>
<dbReference type="InterPro" id="IPR011256">
    <property type="entry name" value="Reg_factor_effector_dom_sf"/>
</dbReference>
<dbReference type="RefSeq" id="WP_022771116.1">
    <property type="nucleotide sequence ID" value="NC_022576.1"/>
</dbReference>
<protein>
    <recommendedName>
        <fullName evidence="1">GyrI-like small molecule binding domain-containing protein</fullName>
    </recommendedName>
</protein>
<dbReference type="PATRIC" id="fig|946483.4.peg.159"/>
<dbReference type="Proteomes" id="UP000017184">
    <property type="component" value="Chromosome"/>
</dbReference>
<reference evidence="2 3" key="1">
    <citation type="journal article" date="2013" name="Genome Biol.">
        <title>Genomic analysis reveals key aspects of prokaryotic symbiosis in the phototrophic consortium "Chlorochromatium aggregatum".</title>
        <authorList>
            <person name="Liu Z."/>
            <person name="Muller J."/>
            <person name="Li T."/>
            <person name="Alvey R.M."/>
            <person name="Vogl K."/>
            <person name="Frigaard N.U."/>
            <person name="Rockwell N.C."/>
            <person name="Boyd E.S."/>
            <person name="Tomsho L.P."/>
            <person name="Schuster S.C."/>
            <person name="Henke P."/>
            <person name="Rohde M."/>
            <person name="Overmann J."/>
            <person name="Bryant D.A."/>
        </authorList>
    </citation>
    <scope>NUCLEOTIDE SEQUENCE [LARGE SCALE GENOMIC DNA]</scope>
    <source>
        <strain evidence="2">CR</strain>
    </source>
</reference>
<dbReference type="Gene3D" id="3.20.80.10">
    <property type="entry name" value="Regulatory factor, effector binding domain"/>
    <property type="match status" value="1"/>
</dbReference>
<evidence type="ECO:0000313" key="2">
    <source>
        <dbReference type="EMBL" id="AGX86293.1"/>
    </source>
</evidence>
<evidence type="ECO:0000313" key="3">
    <source>
        <dbReference type="Proteomes" id="UP000017184"/>
    </source>
</evidence>
<dbReference type="AlphaFoldDB" id="U5N7M5"/>
<accession>U5N7M5</accession>
<dbReference type="InterPro" id="IPR029442">
    <property type="entry name" value="GyrI-like"/>
</dbReference>
<proteinExistence type="predicted"/>
<dbReference type="SUPFAM" id="SSF55136">
    <property type="entry name" value="Probable bacterial effector-binding domain"/>
    <property type="match status" value="1"/>
</dbReference>
<dbReference type="STRING" id="946483.Cenrod_0161"/>
<name>U5N7M5_9BURK</name>
<feature type="domain" description="GyrI-like small molecule binding" evidence="1">
    <location>
        <begin position="20"/>
        <end position="198"/>
    </location>
</feature>
<dbReference type="PIRSF" id="PIRSF031644">
    <property type="entry name" value="UCP031644"/>
    <property type="match status" value="1"/>
</dbReference>